<sequence length="218" mass="24323">MIPTMHVLLLEDDIDLGQAVTDHLEAAGHQVHWCKLIAQAREPRPADFAMLDLQLPDGDALGLLRQWRAAGLRLPVLVMTARDQVSDRIRGLEAGADDYLVKPFDLDEMLARMSAIQRRSTPSPHLKVQDCEFDLANLRAWRRGSGVDLTAMEWTVLRVLCGHIGRIYSRNDIESTLVSEGLLAGESNTLEVIISRLRKKLGATLITTHRGLGYRLDA</sequence>
<dbReference type="AlphaFoldDB" id="A0A7Y9UAR5"/>
<evidence type="ECO:0000256" key="1">
    <source>
        <dbReference type="ARBA" id="ARBA00023125"/>
    </source>
</evidence>
<comment type="caution">
    <text evidence="6">The sequence shown here is derived from an EMBL/GenBank/DDBJ whole genome shotgun (WGS) entry which is preliminary data.</text>
</comment>
<dbReference type="GO" id="GO:0000976">
    <property type="term" value="F:transcription cis-regulatory region binding"/>
    <property type="evidence" value="ECO:0007669"/>
    <property type="project" value="TreeGrafter"/>
</dbReference>
<reference evidence="6 7" key="1">
    <citation type="submission" date="2020-07" db="EMBL/GenBank/DDBJ databases">
        <title>Genomic Encyclopedia of Archaeal and Bacterial Type Strains, Phase II (KMG-II): from individual species to whole genera.</title>
        <authorList>
            <person name="Goeker M."/>
        </authorList>
    </citation>
    <scope>NUCLEOTIDE SEQUENCE [LARGE SCALE GENOMIC DNA]</scope>
    <source>
        <strain evidence="6 7">DSM 21226</strain>
    </source>
</reference>
<dbReference type="Pfam" id="PF00072">
    <property type="entry name" value="Response_reg"/>
    <property type="match status" value="1"/>
</dbReference>
<dbReference type="GO" id="GO:0000156">
    <property type="term" value="F:phosphorelay response regulator activity"/>
    <property type="evidence" value="ECO:0007669"/>
    <property type="project" value="TreeGrafter"/>
</dbReference>
<organism evidence="6 7">
    <name type="scientific">Sphaerotilus montanus</name>
    <dbReference type="NCBI Taxonomy" id="522889"/>
    <lineage>
        <taxon>Bacteria</taxon>
        <taxon>Pseudomonadati</taxon>
        <taxon>Pseudomonadota</taxon>
        <taxon>Betaproteobacteria</taxon>
        <taxon>Burkholderiales</taxon>
        <taxon>Sphaerotilaceae</taxon>
        <taxon>Sphaerotilus</taxon>
    </lineage>
</organism>
<keyword evidence="2" id="KW-0597">Phosphoprotein</keyword>
<dbReference type="InterPro" id="IPR039420">
    <property type="entry name" value="WalR-like"/>
</dbReference>
<evidence type="ECO:0000313" key="6">
    <source>
        <dbReference type="EMBL" id="NYG31694.1"/>
    </source>
</evidence>
<dbReference type="EMBL" id="JACCFH010000001">
    <property type="protein sequence ID" value="NYG31694.1"/>
    <property type="molecule type" value="Genomic_DNA"/>
</dbReference>
<proteinExistence type="predicted"/>
<dbReference type="SMART" id="SM00862">
    <property type="entry name" value="Trans_reg_C"/>
    <property type="match status" value="1"/>
</dbReference>
<keyword evidence="7" id="KW-1185">Reference proteome</keyword>
<dbReference type="PROSITE" id="PS50110">
    <property type="entry name" value="RESPONSE_REGULATORY"/>
    <property type="match status" value="1"/>
</dbReference>
<feature type="modified residue" description="4-aspartylphosphate" evidence="2">
    <location>
        <position position="52"/>
    </location>
</feature>
<dbReference type="Proteomes" id="UP000518288">
    <property type="component" value="Unassembled WGS sequence"/>
</dbReference>
<dbReference type="InterPro" id="IPR016032">
    <property type="entry name" value="Sig_transdc_resp-reg_C-effctor"/>
</dbReference>
<dbReference type="InterPro" id="IPR001789">
    <property type="entry name" value="Sig_transdc_resp-reg_receiver"/>
</dbReference>
<dbReference type="Gene3D" id="3.40.50.2300">
    <property type="match status" value="1"/>
</dbReference>
<dbReference type="SMART" id="SM00448">
    <property type="entry name" value="REC"/>
    <property type="match status" value="1"/>
</dbReference>
<protein>
    <submittedName>
        <fullName evidence="6">Two-component system OmpR family response regulator</fullName>
    </submittedName>
</protein>
<dbReference type="PANTHER" id="PTHR48111:SF36">
    <property type="entry name" value="TRANSCRIPTIONAL REGULATORY PROTEIN CUTR"/>
    <property type="match status" value="1"/>
</dbReference>
<evidence type="ECO:0000259" key="5">
    <source>
        <dbReference type="PROSITE" id="PS51755"/>
    </source>
</evidence>
<dbReference type="SUPFAM" id="SSF46894">
    <property type="entry name" value="C-terminal effector domain of the bipartite response regulators"/>
    <property type="match status" value="1"/>
</dbReference>
<dbReference type="GO" id="GO:0006355">
    <property type="term" value="P:regulation of DNA-templated transcription"/>
    <property type="evidence" value="ECO:0007669"/>
    <property type="project" value="InterPro"/>
</dbReference>
<evidence type="ECO:0000256" key="2">
    <source>
        <dbReference type="PROSITE-ProRule" id="PRU00169"/>
    </source>
</evidence>
<dbReference type="InterPro" id="IPR011006">
    <property type="entry name" value="CheY-like_superfamily"/>
</dbReference>
<name>A0A7Y9UAR5_9BURK</name>
<evidence type="ECO:0000313" key="7">
    <source>
        <dbReference type="Proteomes" id="UP000518288"/>
    </source>
</evidence>
<dbReference type="InterPro" id="IPR001867">
    <property type="entry name" value="OmpR/PhoB-type_DNA-bd"/>
</dbReference>
<dbReference type="GO" id="GO:0005829">
    <property type="term" value="C:cytosol"/>
    <property type="evidence" value="ECO:0007669"/>
    <property type="project" value="TreeGrafter"/>
</dbReference>
<gene>
    <name evidence="6" type="ORF">BDD16_000680</name>
</gene>
<dbReference type="PANTHER" id="PTHR48111">
    <property type="entry name" value="REGULATOR OF RPOS"/>
    <property type="match status" value="1"/>
</dbReference>
<dbReference type="Gene3D" id="1.10.10.10">
    <property type="entry name" value="Winged helix-like DNA-binding domain superfamily/Winged helix DNA-binding domain"/>
    <property type="match status" value="1"/>
</dbReference>
<feature type="domain" description="Response regulatory" evidence="4">
    <location>
        <begin position="6"/>
        <end position="117"/>
    </location>
</feature>
<dbReference type="GO" id="GO:0032993">
    <property type="term" value="C:protein-DNA complex"/>
    <property type="evidence" value="ECO:0007669"/>
    <property type="project" value="TreeGrafter"/>
</dbReference>
<feature type="DNA-binding region" description="OmpR/PhoB-type" evidence="3">
    <location>
        <begin position="123"/>
        <end position="218"/>
    </location>
</feature>
<evidence type="ECO:0000256" key="3">
    <source>
        <dbReference type="PROSITE-ProRule" id="PRU01091"/>
    </source>
</evidence>
<dbReference type="Pfam" id="PF00486">
    <property type="entry name" value="Trans_reg_C"/>
    <property type="match status" value="1"/>
</dbReference>
<dbReference type="Gene3D" id="6.10.250.690">
    <property type="match status" value="1"/>
</dbReference>
<evidence type="ECO:0000259" key="4">
    <source>
        <dbReference type="PROSITE" id="PS50110"/>
    </source>
</evidence>
<accession>A0A7Y9UAR5</accession>
<dbReference type="InterPro" id="IPR036388">
    <property type="entry name" value="WH-like_DNA-bd_sf"/>
</dbReference>
<dbReference type="PROSITE" id="PS51755">
    <property type="entry name" value="OMPR_PHOB"/>
    <property type="match status" value="1"/>
</dbReference>
<feature type="domain" description="OmpR/PhoB-type" evidence="5">
    <location>
        <begin position="123"/>
        <end position="218"/>
    </location>
</feature>
<dbReference type="CDD" id="cd00383">
    <property type="entry name" value="trans_reg_C"/>
    <property type="match status" value="1"/>
</dbReference>
<dbReference type="SUPFAM" id="SSF52172">
    <property type="entry name" value="CheY-like"/>
    <property type="match status" value="1"/>
</dbReference>
<keyword evidence="1 3" id="KW-0238">DNA-binding</keyword>